<feature type="signal peptide" evidence="2">
    <location>
        <begin position="1"/>
        <end position="18"/>
    </location>
</feature>
<dbReference type="InterPro" id="IPR003582">
    <property type="entry name" value="ShKT_dom"/>
</dbReference>
<dbReference type="PROSITE" id="PS51670">
    <property type="entry name" value="SHKT"/>
    <property type="match status" value="1"/>
</dbReference>
<protein>
    <recommendedName>
        <fullName evidence="3">ShKT domain-containing protein</fullName>
    </recommendedName>
</protein>
<keyword evidence="4" id="KW-1185">Reference proteome</keyword>
<sequence>MRWWIRLLLFWIFPPLWAQHDMYLLKLVFNYIYDNPAKCGDPFKYEQWLPAYQNCSIACNPESALCLRNTQIDLQMCRELPNICVAGIREFLGWSSTTTISPTQATAWTSTVRPLRETTILNIKSFAIEPAVESNAHKPQNTSTLGQGSIVIRKISAKKNESPSRKLFDPRLYPSTTSSPVNRIFTPLNRIVFEPERSNTVLEPPAASVPNSLITDSTKSHNKVSSTLIQRDVESNFVQSGDPYADILGIKMEAASTLSPYGEGDISFYDELEKAYDLEQAEQNKSFANQSRGGEVIEPSEDHDISIPAEISTNFNNNALPNEETLEPFIETSAIDVPSVDNHVAIPPKDEDLGALFGNPSLATNDIIYSEEANPGDIKHYDESNKLKKILSILKTIPHPTTTTQATTSKAYRKTGRTLIYSIKRRIQSERNPLITLEPSIELLKEMKNDRRYHRLIVEKNLDSKIDKFEHCCEWALAGMCDRHWQKVRKYCPRSCGLLVCEDFEGLQSCTRLLDVNPEECYAGLRQSREQLGTQNSGVWQDVQVDVLFKIPVKVD</sequence>
<name>A0AAF3ETW4_9BILA</name>
<evidence type="ECO:0000313" key="4">
    <source>
        <dbReference type="Proteomes" id="UP000887575"/>
    </source>
</evidence>
<dbReference type="WBParaSite" id="MBELARI_LOCUS17511">
    <property type="protein sequence ID" value="MBELARI_LOCUS17511"/>
    <property type="gene ID" value="MBELARI_LOCUS17511"/>
</dbReference>
<comment type="caution">
    <text evidence="1">Lacks conserved residue(s) required for the propagation of feature annotation.</text>
</comment>
<reference evidence="5" key="1">
    <citation type="submission" date="2024-02" db="UniProtKB">
        <authorList>
            <consortium name="WormBaseParasite"/>
        </authorList>
    </citation>
    <scope>IDENTIFICATION</scope>
</reference>
<dbReference type="Proteomes" id="UP000887575">
    <property type="component" value="Unassembled WGS sequence"/>
</dbReference>
<feature type="chain" id="PRO_5042156578" description="ShKT domain-containing protein" evidence="2">
    <location>
        <begin position="19"/>
        <end position="556"/>
    </location>
</feature>
<keyword evidence="2" id="KW-0732">Signal</keyword>
<dbReference type="AlphaFoldDB" id="A0AAF3ETW4"/>
<evidence type="ECO:0000256" key="2">
    <source>
        <dbReference type="SAM" id="SignalP"/>
    </source>
</evidence>
<organism evidence="4 5">
    <name type="scientific">Mesorhabditis belari</name>
    <dbReference type="NCBI Taxonomy" id="2138241"/>
    <lineage>
        <taxon>Eukaryota</taxon>
        <taxon>Metazoa</taxon>
        <taxon>Ecdysozoa</taxon>
        <taxon>Nematoda</taxon>
        <taxon>Chromadorea</taxon>
        <taxon>Rhabditida</taxon>
        <taxon>Rhabditina</taxon>
        <taxon>Rhabditomorpha</taxon>
        <taxon>Rhabditoidea</taxon>
        <taxon>Rhabditidae</taxon>
        <taxon>Mesorhabditinae</taxon>
        <taxon>Mesorhabditis</taxon>
    </lineage>
</organism>
<evidence type="ECO:0000256" key="1">
    <source>
        <dbReference type="PROSITE-ProRule" id="PRU01005"/>
    </source>
</evidence>
<accession>A0AAF3ETW4</accession>
<feature type="domain" description="ShKT" evidence="3">
    <location>
        <begin position="464"/>
        <end position="501"/>
    </location>
</feature>
<evidence type="ECO:0000259" key="3">
    <source>
        <dbReference type="PROSITE" id="PS51670"/>
    </source>
</evidence>
<proteinExistence type="predicted"/>
<evidence type="ECO:0000313" key="5">
    <source>
        <dbReference type="WBParaSite" id="MBELARI_LOCUS17511"/>
    </source>
</evidence>